<dbReference type="AlphaFoldDB" id="A0A6V7VCW1"/>
<name>A0A6V7VCW1_MELEN</name>
<evidence type="ECO:0000313" key="3">
    <source>
        <dbReference type="Proteomes" id="UP000580250"/>
    </source>
</evidence>
<gene>
    <name evidence="2" type="ORF">MENT_LOCUS24327</name>
</gene>
<evidence type="ECO:0000256" key="1">
    <source>
        <dbReference type="SAM" id="MobiDB-lite"/>
    </source>
</evidence>
<dbReference type="EMBL" id="CAJEWN010000205">
    <property type="protein sequence ID" value="CAD2172760.1"/>
    <property type="molecule type" value="Genomic_DNA"/>
</dbReference>
<organism evidence="2 3">
    <name type="scientific">Meloidogyne enterolobii</name>
    <name type="common">Root-knot nematode worm</name>
    <name type="synonym">Meloidogyne mayaguensis</name>
    <dbReference type="NCBI Taxonomy" id="390850"/>
    <lineage>
        <taxon>Eukaryota</taxon>
        <taxon>Metazoa</taxon>
        <taxon>Ecdysozoa</taxon>
        <taxon>Nematoda</taxon>
        <taxon>Chromadorea</taxon>
        <taxon>Rhabditida</taxon>
        <taxon>Tylenchina</taxon>
        <taxon>Tylenchomorpha</taxon>
        <taxon>Tylenchoidea</taxon>
        <taxon>Meloidogynidae</taxon>
        <taxon>Meloidogyninae</taxon>
        <taxon>Meloidogyne</taxon>
    </lineage>
</organism>
<feature type="region of interest" description="Disordered" evidence="1">
    <location>
        <begin position="180"/>
        <end position="200"/>
    </location>
</feature>
<dbReference type="Proteomes" id="UP000580250">
    <property type="component" value="Unassembled WGS sequence"/>
</dbReference>
<proteinExistence type="predicted"/>
<reference evidence="2 3" key="1">
    <citation type="submission" date="2020-08" db="EMBL/GenBank/DDBJ databases">
        <authorList>
            <person name="Koutsovoulos G."/>
            <person name="Danchin GJ E."/>
        </authorList>
    </citation>
    <scope>NUCLEOTIDE SEQUENCE [LARGE SCALE GENOMIC DNA]</scope>
</reference>
<protein>
    <submittedName>
        <fullName evidence="2">Uncharacterized protein</fullName>
    </submittedName>
</protein>
<sequence length="631" mass="73927">MEANQNSNQYFPHQHYSVYPPTINNPINIQQYFQPFCLPNYYTGYPCGPPQQMMYYPYSVMLPQTIPPTEQNFNFSLENTSQSNIEKLLLETIPDLDGSEGSFEIKKFFKKFDAYLEDWSEKKKIFALKSKLYGKAKSFFILAIKAKHYNYKSIKNFILCQLLPSEYKVEESIDLVKKRTHSPQPKKNYKGHENNFKPQNIPTPSFKNKVNIQFEKEEFSQEILEFFEMPINQDSAKEEIVIENLQKGKLLENLEPIVENDLLVEKDLDVELVEDFEKEQFCELDVELNCSLDGKQDFVSVEFPIPTEIHVFQEIASEEDIHVSHEEVKEEIVCSEEKECGESDNLEVIREEGDEECFDLEKVSEDCVDLVEKESEKCDDLKGLVKGSEDYVDLEEKEREECFDLKEIVSDDLEEILEEEVEEKGVLEFKLEVFEKDPEKEILPSRDKLKILKENENIVEKRKMLRSKLRDARILAKLRCEILRKEILRNDFGKDFECGFLKRKITGRFFLEVRRCLNFEKLVTLIRVPNHSENFSKGINRITFDLNPKNVLYFVSVIKQDVIRDSKGVEIEKDWKKRKRKEGSGLVESVSVTEFLTIGVLLETFHRRSGSLNRVGLENPMINLTLRATKE</sequence>
<accession>A0A6V7VCW1</accession>
<comment type="caution">
    <text evidence="2">The sequence shown here is derived from an EMBL/GenBank/DDBJ whole genome shotgun (WGS) entry which is preliminary data.</text>
</comment>
<evidence type="ECO:0000313" key="2">
    <source>
        <dbReference type="EMBL" id="CAD2172760.1"/>
    </source>
</evidence>